<dbReference type="OrthoDB" id="10267976at2759"/>
<dbReference type="InterPro" id="IPR042188">
    <property type="entry name" value="MmgE/PrpD_sf_2"/>
</dbReference>
<feature type="domain" description="MmgE/PrpD C-terminal" evidence="3">
    <location>
        <begin position="253"/>
        <end position="428"/>
    </location>
</feature>
<evidence type="ECO:0000259" key="3">
    <source>
        <dbReference type="Pfam" id="PF19305"/>
    </source>
</evidence>
<dbReference type="EMBL" id="SKBN01000009">
    <property type="protein sequence ID" value="TGJ87826.1"/>
    <property type="molecule type" value="Genomic_DNA"/>
</dbReference>
<dbReference type="STRING" id="37992.A0A4Z0ZDV2"/>
<dbReference type="InterPro" id="IPR042183">
    <property type="entry name" value="MmgE/PrpD_sf_1"/>
</dbReference>
<comment type="similarity">
    <text evidence="1">Belongs to the PrpD family.</text>
</comment>
<gene>
    <name evidence="4" type="ORF">E0Z10_g930</name>
</gene>
<protein>
    <recommendedName>
        <fullName evidence="6">MmgE/PrpD family protein</fullName>
    </recommendedName>
</protein>
<dbReference type="InterPro" id="IPR036148">
    <property type="entry name" value="MmgE/PrpD_sf"/>
</dbReference>
<dbReference type="PANTHER" id="PTHR16943">
    <property type="entry name" value="2-METHYLCITRATE DEHYDRATASE-RELATED"/>
    <property type="match status" value="1"/>
</dbReference>
<sequence>MYPGPKLVRMVFFLWNRKVYARSGDGTRSAIHPTPASKGRVSADYAQKIGPLAAALVNSSFVQALELDDYHAESPIHSSSVVLPALLALLQHVQPATTDSQFLLAALIGYELGPRIGLALWGGDILSRGWHSGAVFGPAAAATASSKLLSLSPDKIEDALGIACTQACGLMSAQHGSMVKRMQHGFASRNGLFAVLMASQGYTGIRKVLETPYGGFISTFGNGGTREPPTTPHRITQGLGTRWEIQSINTKPYASMAATHGTIDCIRKIQDRHPGLLNDLGQVDEIVVEMSEPAFKKGGWVPTRPAEFTSAQMSAPYAAACQIVDEAVLIEQFTPAALDRDEVWRWVTKIRCVHNPDFDKDKNTMWFQRMRVAFNDKTKEAIEVFVEAPRGVKPILANAEIREKWRLLTQDVIDVVTRDRIEQIVLALGSGVDLSELVELLGRLSTKPKGF</sequence>
<dbReference type="GO" id="GO:0016829">
    <property type="term" value="F:lyase activity"/>
    <property type="evidence" value="ECO:0007669"/>
    <property type="project" value="InterPro"/>
</dbReference>
<evidence type="ECO:0000259" key="2">
    <source>
        <dbReference type="Pfam" id="PF03972"/>
    </source>
</evidence>
<evidence type="ECO:0000313" key="5">
    <source>
        <dbReference type="Proteomes" id="UP000297716"/>
    </source>
</evidence>
<dbReference type="Gene3D" id="1.10.4100.10">
    <property type="entry name" value="2-methylcitrate dehydratase PrpD"/>
    <property type="match status" value="1"/>
</dbReference>
<dbReference type="InterPro" id="IPR045336">
    <property type="entry name" value="MmgE_PrpD_N"/>
</dbReference>
<dbReference type="PANTHER" id="PTHR16943:SF8">
    <property type="entry name" value="2-METHYLCITRATE DEHYDRATASE"/>
    <property type="match status" value="1"/>
</dbReference>
<reference evidence="4 5" key="1">
    <citation type="submission" date="2019-03" db="EMBL/GenBank/DDBJ databases">
        <title>Draft genome sequence of Xylaria hypoxylon DSM 108379, a ubiquitous saprotrophic-parasitic fungi on hardwood.</title>
        <authorList>
            <person name="Buettner E."/>
            <person name="Leonhardt S."/>
            <person name="Gebauer A.M."/>
            <person name="Liers C."/>
            <person name="Hofrichter M."/>
            <person name="Kellner H."/>
        </authorList>
    </citation>
    <scope>NUCLEOTIDE SEQUENCE [LARGE SCALE GENOMIC DNA]</scope>
    <source>
        <strain evidence="4 5">DSM 108379</strain>
    </source>
</reference>
<dbReference type="Proteomes" id="UP000297716">
    <property type="component" value="Unassembled WGS sequence"/>
</dbReference>
<feature type="domain" description="MmgE/PrpD N-terminal" evidence="2">
    <location>
        <begin position="32"/>
        <end position="221"/>
    </location>
</feature>
<dbReference type="Pfam" id="PF03972">
    <property type="entry name" value="MmgE_PrpD_N"/>
    <property type="match status" value="1"/>
</dbReference>
<dbReference type="Pfam" id="PF19305">
    <property type="entry name" value="MmgE_PrpD_C"/>
    <property type="match status" value="1"/>
</dbReference>
<organism evidence="4 5">
    <name type="scientific">Xylaria hypoxylon</name>
    <dbReference type="NCBI Taxonomy" id="37992"/>
    <lineage>
        <taxon>Eukaryota</taxon>
        <taxon>Fungi</taxon>
        <taxon>Dikarya</taxon>
        <taxon>Ascomycota</taxon>
        <taxon>Pezizomycotina</taxon>
        <taxon>Sordariomycetes</taxon>
        <taxon>Xylariomycetidae</taxon>
        <taxon>Xylariales</taxon>
        <taxon>Xylariaceae</taxon>
        <taxon>Xylaria</taxon>
    </lineage>
</organism>
<evidence type="ECO:0000256" key="1">
    <source>
        <dbReference type="ARBA" id="ARBA00006174"/>
    </source>
</evidence>
<comment type="caution">
    <text evidence="4">The sequence shown here is derived from an EMBL/GenBank/DDBJ whole genome shotgun (WGS) entry which is preliminary data.</text>
</comment>
<dbReference type="InterPro" id="IPR005656">
    <property type="entry name" value="MmgE_PrpD"/>
</dbReference>
<keyword evidence="5" id="KW-1185">Reference proteome</keyword>
<name>A0A4Z0ZDV2_9PEZI</name>
<dbReference type="InterPro" id="IPR045337">
    <property type="entry name" value="MmgE_PrpD_C"/>
</dbReference>
<evidence type="ECO:0008006" key="6">
    <source>
        <dbReference type="Google" id="ProtNLM"/>
    </source>
</evidence>
<dbReference type="SUPFAM" id="SSF103378">
    <property type="entry name" value="2-methylcitrate dehydratase PrpD"/>
    <property type="match status" value="1"/>
</dbReference>
<proteinExistence type="inferred from homology"/>
<accession>A0A4Z0ZDV2</accession>
<evidence type="ECO:0000313" key="4">
    <source>
        <dbReference type="EMBL" id="TGJ87826.1"/>
    </source>
</evidence>
<dbReference type="Gene3D" id="3.30.1330.120">
    <property type="entry name" value="2-methylcitrate dehydratase PrpD"/>
    <property type="match status" value="1"/>
</dbReference>
<dbReference type="AlphaFoldDB" id="A0A4Z0ZDV2"/>